<dbReference type="AlphaFoldDB" id="A0A1I9FZW2"/>
<organism evidence="1">
    <name type="scientific">Brugia malayi</name>
    <name type="common">Filarial nematode worm</name>
    <dbReference type="NCBI Taxonomy" id="6279"/>
    <lineage>
        <taxon>Eukaryota</taxon>
        <taxon>Metazoa</taxon>
        <taxon>Ecdysozoa</taxon>
        <taxon>Nematoda</taxon>
        <taxon>Chromadorea</taxon>
        <taxon>Rhabditida</taxon>
        <taxon>Spirurina</taxon>
        <taxon>Spiruromorpha</taxon>
        <taxon>Filarioidea</taxon>
        <taxon>Onchocercidae</taxon>
        <taxon>Brugia</taxon>
    </lineage>
</organism>
<name>A0A1I9FZW2_BRUMA</name>
<reference evidence="1" key="1">
    <citation type="journal article" date="2007" name="Science">
        <title>Draft genome of the filarial nematode parasite Brugia malayi.</title>
        <authorList>
            <person name="Ghedin E."/>
            <person name="Wang S."/>
            <person name="Spiro D."/>
            <person name="Caler E."/>
            <person name="Zhao Q."/>
            <person name="Crabtree J."/>
            <person name="Allen J.E."/>
            <person name="Delcher A.L."/>
            <person name="Guiliano D.B."/>
            <person name="Miranda-Saavedra D."/>
            <person name="Angiuoli S.V."/>
            <person name="Creasy T."/>
            <person name="Amedeo P."/>
            <person name="Haas B."/>
            <person name="El-Sayed N.M."/>
            <person name="Wortman J.R."/>
            <person name="Feldblyum T."/>
            <person name="Tallon L."/>
            <person name="Schatz M."/>
            <person name="Shumway M."/>
            <person name="Koo H."/>
            <person name="Salzberg S.L."/>
            <person name="Schobel S."/>
            <person name="Pertea M."/>
            <person name="Pop M."/>
            <person name="White O."/>
            <person name="Barton G.J."/>
            <person name="Carlow C.K."/>
            <person name="Crawford M.J."/>
            <person name="Daub J."/>
            <person name="Dimmic M.W."/>
            <person name="Estes C.F."/>
            <person name="Foster J.M."/>
            <person name="Ganatra M."/>
            <person name="Gregory W.F."/>
            <person name="Johnson N.M."/>
            <person name="Jin J."/>
            <person name="Komuniecki R."/>
            <person name="Korf I."/>
            <person name="Kumar S."/>
            <person name="Laney S."/>
            <person name="Li B.W."/>
            <person name="Li W."/>
            <person name="Lindblom T.H."/>
            <person name="Lustigman S."/>
            <person name="Ma D."/>
            <person name="Maina C.V."/>
            <person name="Martin D.M."/>
            <person name="McCarter J.P."/>
            <person name="McReynolds L."/>
            <person name="Mitreva M."/>
            <person name="Nutman T.B."/>
            <person name="Parkinson J."/>
            <person name="Peregrin-Alvarez J.M."/>
            <person name="Poole C."/>
            <person name="Ren Q."/>
            <person name="Saunders L."/>
            <person name="Sluder A.E."/>
            <person name="Smith K."/>
            <person name="Stanke M."/>
            <person name="Unnasch T.R."/>
            <person name="Ware J."/>
            <person name="Wei A.D."/>
            <person name="Weil G."/>
            <person name="Williams D.J."/>
            <person name="Zhang Y."/>
            <person name="Williams S.A."/>
            <person name="Fraser-Liggett C."/>
            <person name="Slatko B."/>
            <person name="Blaxter M.L."/>
            <person name="Scott A.L."/>
        </authorList>
    </citation>
    <scope>NUCLEOTIDE SEQUENCE</scope>
    <source>
        <strain evidence="1">FR3</strain>
    </source>
</reference>
<reference evidence="1" key="2">
    <citation type="submission" date="2012-12" db="EMBL/GenBank/DDBJ databases">
        <authorList>
            <consortium name="WormBase Consortium"/>
            <person name="Ghedin E."/>
            <person name="Paulini M."/>
        </authorList>
    </citation>
    <scope>NUCLEOTIDE SEQUENCE</scope>
    <source>
        <strain evidence="1">FR3</strain>
    </source>
</reference>
<dbReference type="EMBL" id="LN855733">
    <property type="protein sequence ID" value="CDP91219.1"/>
    <property type="molecule type" value="Genomic_DNA"/>
</dbReference>
<sequence length="96" mass="11229">MNLAGRFVIIYLRKLRTKNCAHNWTSHGMMMLYRYALHKSKLLLHVYVYVYACMYVCEGKAPLSNVSASCGFAGKMRLLRGEKLQERRYAMKECLK</sequence>
<protein>
    <submittedName>
        <fullName evidence="1">Bm111</fullName>
    </submittedName>
</protein>
<proteinExistence type="predicted"/>
<gene>
    <name evidence="1" type="primary">Bm111</name>
    <name evidence="1" type="ORF">BM_Bm111</name>
</gene>
<evidence type="ECO:0000313" key="1">
    <source>
        <dbReference type="EMBL" id="CDP91219.1"/>
    </source>
</evidence>
<accession>A0A1I9FZW2</accession>